<accession>X0S3H0</accession>
<proteinExistence type="inferred from homology"/>
<dbReference type="InterPro" id="IPR006196">
    <property type="entry name" value="RNA-binding_domain_S1_IF1"/>
</dbReference>
<comment type="caution">
    <text evidence="2">The sequence shown here is derived from an EMBL/GenBank/DDBJ whole genome shotgun (WGS) entry which is preliminary data.</text>
</comment>
<dbReference type="AlphaFoldDB" id="X0S3H0"/>
<dbReference type="SMART" id="SM00652">
    <property type="entry name" value="eIF1a"/>
    <property type="match status" value="1"/>
</dbReference>
<dbReference type="GO" id="GO:0003723">
    <property type="term" value="F:RNA binding"/>
    <property type="evidence" value="ECO:0007669"/>
    <property type="project" value="InterPro"/>
</dbReference>
<dbReference type="SUPFAM" id="SSF50249">
    <property type="entry name" value="Nucleic acid-binding proteins"/>
    <property type="match status" value="1"/>
</dbReference>
<dbReference type="InterPro" id="IPR001253">
    <property type="entry name" value="TIF_eIF-1A"/>
</dbReference>
<dbReference type="EMBL" id="BARS01003895">
    <property type="protein sequence ID" value="GAF69796.1"/>
    <property type="molecule type" value="Genomic_DNA"/>
</dbReference>
<name>X0S3H0_9ZZZZ</name>
<dbReference type="PANTHER" id="PTHR21668">
    <property type="entry name" value="EIF-1A"/>
    <property type="match status" value="1"/>
</dbReference>
<dbReference type="CDD" id="cd05793">
    <property type="entry name" value="S1_IF1A"/>
    <property type="match status" value="1"/>
</dbReference>
<gene>
    <name evidence="2" type="ORF">S01H1_07573</name>
</gene>
<dbReference type="GO" id="GO:0003743">
    <property type="term" value="F:translation initiation factor activity"/>
    <property type="evidence" value="ECO:0007669"/>
    <property type="project" value="InterPro"/>
</dbReference>
<sequence>MGKNTKGGKKYKRGKKGTSPIKKKIILKEDEQEYADVIKLLGDSRCDLMCYDGRKRLGIIRGKLTKRVWIKNGDLVLITKRDYQDNKCDIVHKYSDNDKLFLEEKGHLIKEKKHDDDDDDIKFSMGDIDNLGVTFDEI</sequence>
<reference evidence="2" key="1">
    <citation type="journal article" date="2014" name="Front. Microbiol.">
        <title>High frequency of phylogenetically diverse reductive dehalogenase-homologous genes in deep subseafloor sedimentary metagenomes.</title>
        <authorList>
            <person name="Kawai M."/>
            <person name="Futagami T."/>
            <person name="Toyoda A."/>
            <person name="Takaki Y."/>
            <person name="Nishi S."/>
            <person name="Hori S."/>
            <person name="Arai W."/>
            <person name="Tsubouchi T."/>
            <person name="Morono Y."/>
            <person name="Uchiyama I."/>
            <person name="Ito T."/>
            <person name="Fujiyama A."/>
            <person name="Inagaki F."/>
            <person name="Takami H."/>
        </authorList>
    </citation>
    <scope>NUCLEOTIDE SEQUENCE</scope>
    <source>
        <strain evidence="2">Expedition CK06-06</strain>
    </source>
</reference>
<evidence type="ECO:0000313" key="2">
    <source>
        <dbReference type="EMBL" id="GAF69796.1"/>
    </source>
</evidence>
<evidence type="ECO:0000259" key="1">
    <source>
        <dbReference type="PROSITE" id="PS50832"/>
    </source>
</evidence>
<organism evidence="2">
    <name type="scientific">marine sediment metagenome</name>
    <dbReference type="NCBI Taxonomy" id="412755"/>
    <lineage>
        <taxon>unclassified sequences</taxon>
        <taxon>metagenomes</taxon>
        <taxon>ecological metagenomes</taxon>
    </lineage>
</organism>
<feature type="domain" description="S1-like" evidence="1">
    <location>
        <begin position="21"/>
        <end position="95"/>
    </location>
</feature>
<dbReference type="Gene3D" id="2.40.50.140">
    <property type="entry name" value="Nucleic acid-binding proteins"/>
    <property type="match status" value="1"/>
</dbReference>
<dbReference type="PROSITE" id="PS50832">
    <property type="entry name" value="S1_IF1_TYPE"/>
    <property type="match status" value="1"/>
</dbReference>
<dbReference type="HAMAP" id="MF_00216">
    <property type="entry name" value="aIF_1A"/>
    <property type="match status" value="1"/>
</dbReference>
<dbReference type="InterPro" id="IPR012340">
    <property type="entry name" value="NA-bd_OB-fold"/>
</dbReference>
<protein>
    <recommendedName>
        <fullName evidence="1">S1-like domain-containing protein</fullName>
    </recommendedName>
</protein>
<dbReference type="Pfam" id="PF01176">
    <property type="entry name" value="eIF-1a"/>
    <property type="match status" value="1"/>
</dbReference>